<gene>
    <name evidence="2" type="ORF">M9Y10_041420</name>
</gene>
<reference evidence="2 3" key="1">
    <citation type="submission" date="2024-04" db="EMBL/GenBank/DDBJ databases">
        <title>Tritrichomonas musculus Genome.</title>
        <authorList>
            <person name="Alves-Ferreira E."/>
            <person name="Grigg M."/>
            <person name="Lorenzi H."/>
            <person name="Galac M."/>
        </authorList>
    </citation>
    <scope>NUCLEOTIDE SEQUENCE [LARGE SCALE GENOMIC DNA]</scope>
    <source>
        <strain evidence="2 3">EAF2021</strain>
    </source>
</reference>
<proteinExistence type="predicted"/>
<dbReference type="Gene3D" id="2.80.10.50">
    <property type="match status" value="1"/>
</dbReference>
<name>A0ABR2K4W7_9EUKA</name>
<evidence type="ECO:0000313" key="2">
    <source>
        <dbReference type="EMBL" id="KAK8885961.1"/>
    </source>
</evidence>
<protein>
    <recommendedName>
        <fullName evidence="4">TLDc domain-containing protein</fullName>
    </recommendedName>
</protein>
<sequence length="443" mass="51288">MTLPQFITIRYNDTSFECDTIQVGFRSRYLKNQILKSLIPIIEIRGIWEIEDFHLFLIEFCQNGKTDFINTSNALKFRAIAADYEADQLLEATTQFFNQISPHEELRELINCIQIYNSNPSTYEDAVSNHLSSILLNESDFELILTIPITSIFRILSGKHEEEIDITLIAKLVIRLIEKYGKSASTFLKFVRIPNLPSPLLIEFRELFRKYGIGSIEDCETILNFRNEIDEKNRKIDELIKIVNEKNAIINEKNKEIEEKDQKAIETQKELASFKVSIKPSSDLLNLYLKTISIIPDIPFSFVFKSQDGIDQAMTVTNIRHFGVGYALTASPYNPKDPNQLFYFRQSKKNTIESVGHPGQMLDDNYGADYNDGTILYVHPPNGFSNQQWNYIDHRIITVRTQNAVTFINSLNPHPFRLYPVDDAKLQRFSIRYFCDDETCVDN</sequence>
<dbReference type="Proteomes" id="UP001470230">
    <property type="component" value="Unassembled WGS sequence"/>
</dbReference>
<evidence type="ECO:0000256" key="1">
    <source>
        <dbReference type="SAM" id="Coils"/>
    </source>
</evidence>
<comment type="caution">
    <text evidence="2">The sequence shown here is derived from an EMBL/GenBank/DDBJ whole genome shotgun (WGS) entry which is preliminary data.</text>
</comment>
<dbReference type="EMBL" id="JAPFFF010000007">
    <property type="protein sequence ID" value="KAK8885961.1"/>
    <property type="molecule type" value="Genomic_DNA"/>
</dbReference>
<feature type="coiled-coil region" evidence="1">
    <location>
        <begin position="222"/>
        <end position="270"/>
    </location>
</feature>
<dbReference type="SUPFAM" id="SSF50370">
    <property type="entry name" value="Ricin B-like lectins"/>
    <property type="match status" value="1"/>
</dbReference>
<keyword evidence="1" id="KW-0175">Coiled coil</keyword>
<evidence type="ECO:0000313" key="3">
    <source>
        <dbReference type="Proteomes" id="UP001470230"/>
    </source>
</evidence>
<dbReference type="InterPro" id="IPR035992">
    <property type="entry name" value="Ricin_B-like_lectins"/>
</dbReference>
<organism evidence="2 3">
    <name type="scientific">Tritrichomonas musculus</name>
    <dbReference type="NCBI Taxonomy" id="1915356"/>
    <lineage>
        <taxon>Eukaryota</taxon>
        <taxon>Metamonada</taxon>
        <taxon>Parabasalia</taxon>
        <taxon>Tritrichomonadida</taxon>
        <taxon>Tritrichomonadidae</taxon>
        <taxon>Tritrichomonas</taxon>
    </lineage>
</organism>
<keyword evidence="3" id="KW-1185">Reference proteome</keyword>
<accession>A0ABR2K4W7</accession>
<evidence type="ECO:0008006" key="4">
    <source>
        <dbReference type="Google" id="ProtNLM"/>
    </source>
</evidence>